<dbReference type="PROSITE" id="PS50405">
    <property type="entry name" value="GST_CTER"/>
    <property type="match status" value="1"/>
</dbReference>
<proteinExistence type="predicted"/>
<dbReference type="STRING" id="35722.A0A0B7NUM5"/>
<dbReference type="PROSITE" id="PS50404">
    <property type="entry name" value="GST_NTER"/>
    <property type="match status" value="1"/>
</dbReference>
<dbReference type="InterPro" id="IPR004046">
    <property type="entry name" value="GST_C"/>
</dbReference>
<dbReference type="InterPro" id="IPR010987">
    <property type="entry name" value="Glutathione-S-Trfase_C-like"/>
</dbReference>
<protein>
    <recommendedName>
        <fullName evidence="5">Glutathione S-transferase</fullName>
    </recommendedName>
</protein>
<organism evidence="3 4">
    <name type="scientific">Parasitella parasitica</name>
    <dbReference type="NCBI Taxonomy" id="35722"/>
    <lineage>
        <taxon>Eukaryota</taxon>
        <taxon>Fungi</taxon>
        <taxon>Fungi incertae sedis</taxon>
        <taxon>Mucoromycota</taxon>
        <taxon>Mucoromycotina</taxon>
        <taxon>Mucoromycetes</taxon>
        <taxon>Mucorales</taxon>
        <taxon>Mucorineae</taxon>
        <taxon>Mucoraceae</taxon>
        <taxon>Parasitella</taxon>
    </lineage>
</organism>
<evidence type="ECO:0000259" key="1">
    <source>
        <dbReference type="PROSITE" id="PS50404"/>
    </source>
</evidence>
<dbReference type="GO" id="GO:0004364">
    <property type="term" value="F:glutathione transferase activity"/>
    <property type="evidence" value="ECO:0007669"/>
    <property type="project" value="TreeGrafter"/>
</dbReference>
<dbReference type="SUPFAM" id="SSF47616">
    <property type="entry name" value="GST C-terminal domain-like"/>
    <property type="match status" value="1"/>
</dbReference>
<dbReference type="PANTHER" id="PTHR11571:SF150">
    <property type="entry name" value="GLUTATHIONE S-TRANSFERASE"/>
    <property type="match status" value="1"/>
</dbReference>
<keyword evidence="4" id="KW-1185">Reference proteome</keyword>
<dbReference type="SUPFAM" id="SSF52833">
    <property type="entry name" value="Thioredoxin-like"/>
    <property type="match status" value="1"/>
</dbReference>
<evidence type="ECO:0000313" key="3">
    <source>
        <dbReference type="EMBL" id="CEP19235.1"/>
    </source>
</evidence>
<dbReference type="OrthoDB" id="414243at2759"/>
<name>A0A0B7NUM5_9FUNG</name>
<feature type="domain" description="GST C-terminal" evidence="2">
    <location>
        <begin position="86"/>
        <end position="205"/>
    </location>
</feature>
<dbReference type="PANTHER" id="PTHR11571">
    <property type="entry name" value="GLUTATHIONE S-TRANSFERASE"/>
    <property type="match status" value="1"/>
</dbReference>
<dbReference type="Gene3D" id="1.20.1050.10">
    <property type="match status" value="1"/>
</dbReference>
<dbReference type="Pfam" id="PF14497">
    <property type="entry name" value="GST_C_3"/>
    <property type="match status" value="1"/>
</dbReference>
<dbReference type="InterPro" id="IPR036282">
    <property type="entry name" value="Glutathione-S-Trfase_C_sf"/>
</dbReference>
<dbReference type="InterPro" id="IPR004045">
    <property type="entry name" value="Glutathione_S-Trfase_N"/>
</dbReference>
<dbReference type="Gene3D" id="3.40.30.10">
    <property type="entry name" value="Glutaredoxin"/>
    <property type="match status" value="1"/>
</dbReference>
<evidence type="ECO:0000313" key="4">
    <source>
        <dbReference type="Proteomes" id="UP000054107"/>
    </source>
</evidence>
<feature type="domain" description="GST N-terminal" evidence="1">
    <location>
        <begin position="1"/>
        <end position="83"/>
    </location>
</feature>
<dbReference type="EMBL" id="LN734017">
    <property type="protein sequence ID" value="CEP19235.1"/>
    <property type="molecule type" value="Genomic_DNA"/>
</dbReference>
<dbReference type="SFLD" id="SFLDS00019">
    <property type="entry name" value="Glutathione_Transferase_(cytos"/>
    <property type="match status" value="1"/>
</dbReference>
<accession>A0A0B7NUM5</accession>
<evidence type="ECO:0000259" key="2">
    <source>
        <dbReference type="PROSITE" id="PS50405"/>
    </source>
</evidence>
<dbReference type="InterPro" id="IPR050213">
    <property type="entry name" value="GST_superfamily"/>
</dbReference>
<dbReference type="PROSITE" id="PS51354">
    <property type="entry name" value="GLUTAREDOXIN_2"/>
    <property type="match status" value="1"/>
</dbReference>
<dbReference type="InterPro" id="IPR036249">
    <property type="entry name" value="Thioredoxin-like_sf"/>
</dbReference>
<dbReference type="GO" id="GO:0006749">
    <property type="term" value="P:glutathione metabolic process"/>
    <property type="evidence" value="ECO:0007669"/>
    <property type="project" value="TreeGrafter"/>
</dbReference>
<dbReference type="AlphaFoldDB" id="A0A0B7NUM5"/>
<reference evidence="3 4" key="1">
    <citation type="submission" date="2014-09" db="EMBL/GenBank/DDBJ databases">
        <authorList>
            <person name="Ellenberger Sabrina"/>
        </authorList>
    </citation>
    <scope>NUCLEOTIDE SEQUENCE [LARGE SCALE GENOMIC DNA]</scope>
    <source>
        <strain evidence="3 4">CBS 412.66</strain>
    </source>
</reference>
<sequence length="205" mass="23521">MHLTIATCGRGEHIRLLLKDAGLDFKYTRVNLEGEEWPDLKQKLIAENKAASPTLPFIMINNKYYGKTIPIMKYISNKLGKYIATNDEDAHLVDSYADIVMGWIDRWANAYFWNPNDQTIEKYENHQVGQAYDDFENILANSGGPYLLGTNITYPDFALFHMIEDDGNAANKSSTHPHVAAFINKMESRPNLKLYLKTDRRTEKN</sequence>
<dbReference type="InterPro" id="IPR040079">
    <property type="entry name" value="Glutathione_S-Trfase"/>
</dbReference>
<dbReference type="Proteomes" id="UP000054107">
    <property type="component" value="Unassembled WGS sequence"/>
</dbReference>
<gene>
    <name evidence="3" type="primary">PARPA_13548.1 scaffold 46959</name>
</gene>
<evidence type="ECO:0008006" key="5">
    <source>
        <dbReference type="Google" id="ProtNLM"/>
    </source>
</evidence>